<reference evidence="2" key="1">
    <citation type="submission" date="2013-08" db="EMBL/GenBank/DDBJ databases">
        <title>Gene expansion shapes genome architecture in the human pathogen Lichtheimia corymbifera: an evolutionary genomics analysis in the ancient terrestrial Mucorales (Mucoromycotina).</title>
        <authorList>
            <person name="Schwartze V.U."/>
            <person name="Winter S."/>
            <person name="Shelest E."/>
            <person name="Marcet-Houben M."/>
            <person name="Horn F."/>
            <person name="Wehner S."/>
            <person name="Hoffmann K."/>
            <person name="Riege K."/>
            <person name="Sammeth M."/>
            <person name="Nowrousian M."/>
            <person name="Valiante V."/>
            <person name="Linde J."/>
            <person name="Jacobsen I.D."/>
            <person name="Marz M."/>
            <person name="Brakhage A.A."/>
            <person name="Gabaldon T."/>
            <person name="Bocker S."/>
            <person name="Voigt K."/>
        </authorList>
    </citation>
    <scope>NUCLEOTIDE SEQUENCE [LARGE SCALE GENOMIC DNA]</scope>
    <source>
        <strain evidence="2">FSU 9682</strain>
    </source>
</reference>
<keyword evidence="3" id="KW-1185">Reference proteome</keyword>
<dbReference type="AlphaFoldDB" id="A0A068RI17"/>
<name>A0A068RI17_9FUNG</name>
<organism evidence="2 3">
    <name type="scientific">Lichtheimia corymbifera JMRC:FSU:9682</name>
    <dbReference type="NCBI Taxonomy" id="1263082"/>
    <lineage>
        <taxon>Eukaryota</taxon>
        <taxon>Fungi</taxon>
        <taxon>Fungi incertae sedis</taxon>
        <taxon>Mucoromycota</taxon>
        <taxon>Mucoromycotina</taxon>
        <taxon>Mucoromycetes</taxon>
        <taxon>Mucorales</taxon>
        <taxon>Lichtheimiaceae</taxon>
        <taxon>Lichtheimia</taxon>
    </lineage>
</organism>
<gene>
    <name evidence="2" type="ORF">LCOR_01564.1</name>
</gene>
<dbReference type="EMBL" id="CBTN010000004">
    <property type="protein sequence ID" value="CDH49833.1"/>
    <property type="molecule type" value="Genomic_DNA"/>
</dbReference>
<proteinExistence type="predicted"/>
<feature type="compositionally biased region" description="Polar residues" evidence="1">
    <location>
        <begin position="35"/>
        <end position="44"/>
    </location>
</feature>
<dbReference type="VEuPathDB" id="FungiDB:LCOR_01564.1"/>
<dbReference type="Proteomes" id="UP000027586">
    <property type="component" value="Unassembled WGS sequence"/>
</dbReference>
<evidence type="ECO:0000313" key="3">
    <source>
        <dbReference type="Proteomes" id="UP000027586"/>
    </source>
</evidence>
<dbReference type="OrthoDB" id="10519882at2759"/>
<accession>A0A068RI17</accession>
<sequence>MNKGIPYTFDIAFLSNQQTPSNSVLSSAPPIPLVLTSNHGTNDQPTRDLEADGPGVPLSDLLVDTEPFAITTNSDGVDDSWMMMMMMAPWTNKKVI</sequence>
<feature type="region of interest" description="Disordered" evidence="1">
    <location>
        <begin position="35"/>
        <end position="57"/>
    </location>
</feature>
<comment type="caution">
    <text evidence="2">The sequence shown here is derived from an EMBL/GenBank/DDBJ whole genome shotgun (WGS) entry which is preliminary data.</text>
</comment>
<evidence type="ECO:0000256" key="1">
    <source>
        <dbReference type="SAM" id="MobiDB-lite"/>
    </source>
</evidence>
<protein>
    <submittedName>
        <fullName evidence="2">Uncharacterized protein</fullName>
    </submittedName>
</protein>
<evidence type="ECO:0000313" key="2">
    <source>
        <dbReference type="EMBL" id="CDH49833.1"/>
    </source>
</evidence>